<dbReference type="Proteomes" id="UP000239990">
    <property type="component" value="Unassembled WGS sequence"/>
</dbReference>
<comment type="caution">
    <text evidence="2">The sequence shown here is derived from an EMBL/GenBank/DDBJ whole genome shotgun (WGS) entry which is preliminary data.</text>
</comment>
<accession>A0A2S5GP64</accession>
<sequence length="47" mass="5012">MTEYVVRSCDAEPAAVAACSVPYLELFGIVAGGWQLARSALISARHM</sequence>
<organism evidence="2 3">
    <name type="scientific">Achromobacter spanius</name>
    <dbReference type="NCBI Taxonomy" id="217203"/>
    <lineage>
        <taxon>Bacteria</taxon>
        <taxon>Pseudomonadati</taxon>
        <taxon>Pseudomonadota</taxon>
        <taxon>Betaproteobacteria</taxon>
        <taxon>Burkholderiales</taxon>
        <taxon>Alcaligenaceae</taxon>
        <taxon>Achromobacter</taxon>
    </lineage>
</organism>
<dbReference type="AlphaFoldDB" id="A0A2S5GP64"/>
<dbReference type="InterPro" id="IPR025878">
    <property type="entry name" value="Acyl-CoA_dh-like_C_dom"/>
</dbReference>
<evidence type="ECO:0000259" key="1">
    <source>
        <dbReference type="Pfam" id="PF12806"/>
    </source>
</evidence>
<dbReference type="EMBL" id="PREU01000008">
    <property type="protein sequence ID" value="PPA74675.1"/>
    <property type="molecule type" value="Genomic_DNA"/>
</dbReference>
<dbReference type="Pfam" id="PF12806">
    <property type="entry name" value="Acyl-CoA_dh_C"/>
    <property type="match status" value="1"/>
</dbReference>
<proteinExistence type="predicted"/>
<evidence type="ECO:0000313" key="2">
    <source>
        <dbReference type="EMBL" id="PPA74675.1"/>
    </source>
</evidence>
<name>A0A2S5GP64_9BURK</name>
<dbReference type="RefSeq" id="WP_080684465.1">
    <property type="nucleotide sequence ID" value="NZ_PREU01000008.1"/>
</dbReference>
<feature type="domain" description="Acetyl-CoA dehydrogenase-like C-terminal" evidence="1">
    <location>
        <begin position="1"/>
        <end position="46"/>
    </location>
</feature>
<reference evidence="2 3" key="1">
    <citation type="submission" date="2018-02" db="EMBL/GenBank/DDBJ databases">
        <title>Draft Genome of Achromobacter spanius stain 6.</title>
        <authorList>
            <person name="Gunasekera T.S."/>
            <person name="Radwan O."/>
            <person name="Ruiz O.N."/>
        </authorList>
    </citation>
    <scope>NUCLEOTIDE SEQUENCE [LARGE SCALE GENOMIC DNA]</scope>
    <source>
        <strain evidence="2 3">6</strain>
    </source>
</reference>
<gene>
    <name evidence="2" type="ORF">C4E15_18425</name>
</gene>
<evidence type="ECO:0000313" key="3">
    <source>
        <dbReference type="Proteomes" id="UP000239990"/>
    </source>
</evidence>
<protein>
    <recommendedName>
        <fullName evidence="1">Acetyl-CoA dehydrogenase-like C-terminal domain-containing protein</fullName>
    </recommendedName>
</protein>